<sequence>MFNNRKAAMITLDFSKFLTINQNYNQNQIIVDPKFSNTLLTLNLMTQFESRKNCLISSSLFGSGANKQDSHLIANDFNKQNKQIHINTFEHLIYHFFDLNLLKFSTNVGRNKVILKTLTKCFRRQNFIRFNMAGIRSYLRYIKQHL</sequence>
<evidence type="ECO:0000313" key="2">
    <source>
        <dbReference type="Proteomes" id="UP000887458"/>
    </source>
</evidence>
<reference evidence="1 2" key="1">
    <citation type="journal article" date="2018" name="J. Allergy Clin. Immunol.">
        <title>High-quality assembly of Dermatophagoides pteronyssinus genome and transcriptome reveals a wide range of novel allergens.</title>
        <authorList>
            <person name="Liu X.Y."/>
            <person name="Yang K.Y."/>
            <person name="Wang M.Q."/>
            <person name="Kwok J.S."/>
            <person name="Zeng X."/>
            <person name="Yang Z."/>
            <person name="Xiao X.J."/>
            <person name="Lau C.P."/>
            <person name="Li Y."/>
            <person name="Huang Z.M."/>
            <person name="Ba J.G."/>
            <person name="Yim A.K."/>
            <person name="Ouyang C.Y."/>
            <person name="Ngai S.M."/>
            <person name="Chan T.F."/>
            <person name="Leung E.L."/>
            <person name="Liu L."/>
            <person name="Liu Z.G."/>
            <person name="Tsui S.K."/>
        </authorList>
    </citation>
    <scope>NUCLEOTIDE SEQUENCE [LARGE SCALE GENOMIC DNA]</scope>
    <source>
        <strain evidence="1">Derp</strain>
    </source>
</reference>
<accession>A0ABQ8JM42</accession>
<gene>
    <name evidence="1" type="ORF">DERP_005265</name>
</gene>
<keyword evidence="2" id="KW-1185">Reference proteome</keyword>
<dbReference type="EMBL" id="NJHN03000031">
    <property type="protein sequence ID" value="KAH9423684.1"/>
    <property type="molecule type" value="Genomic_DNA"/>
</dbReference>
<evidence type="ECO:0000313" key="1">
    <source>
        <dbReference type="EMBL" id="KAH9423684.1"/>
    </source>
</evidence>
<protein>
    <submittedName>
        <fullName evidence="1">Uncharacterized protein</fullName>
    </submittedName>
</protein>
<dbReference type="Proteomes" id="UP000887458">
    <property type="component" value="Unassembled WGS sequence"/>
</dbReference>
<organism evidence="1 2">
    <name type="scientific">Dermatophagoides pteronyssinus</name>
    <name type="common">European house dust mite</name>
    <dbReference type="NCBI Taxonomy" id="6956"/>
    <lineage>
        <taxon>Eukaryota</taxon>
        <taxon>Metazoa</taxon>
        <taxon>Ecdysozoa</taxon>
        <taxon>Arthropoda</taxon>
        <taxon>Chelicerata</taxon>
        <taxon>Arachnida</taxon>
        <taxon>Acari</taxon>
        <taxon>Acariformes</taxon>
        <taxon>Sarcoptiformes</taxon>
        <taxon>Astigmata</taxon>
        <taxon>Psoroptidia</taxon>
        <taxon>Analgoidea</taxon>
        <taxon>Pyroglyphidae</taxon>
        <taxon>Dermatophagoidinae</taxon>
        <taxon>Dermatophagoides</taxon>
    </lineage>
</organism>
<reference evidence="1 2" key="2">
    <citation type="journal article" date="2022" name="Mol. Biol. Evol.">
        <title>Comparative Genomics Reveals Insights into the Divergent Evolution of Astigmatic Mites and Household Pest Adaptations.</title>
        <authorList>
            <person name="Xiong Q."/>
            <person name="Wan A.T."/>
            <person name="Liu X."/>
            <person name="Fung C.S."/>
            <person name="Xiao X."/>
            <person name="Malainual N."/>
            <person name="Hou J."/>
            <person name="Wang L."/>
            <person name="Wang M."/>
            <person name="Yang K.Y."/>
            <person name="Cui Y."/>
            <person name="Leung E.L."/>
            <person name="Nong W."/>
            <person name="Shin S.K."/>
            <person name="Au S.W."/>
            <person name="Jeong K.Y."/>
            <person name="Chew F.T."/>
            <person name="Hui J.H."/>
            <person name="Leung T.F."/>
            <person name="Tungtrongchitr A."/>
            <person name="Zhong N."/>
            <person name="Liu Z."/>
            <person name="Tsui S.K."/>
        </authorList>
    </citation>
    <scope>NUCLEOTIDE SEQUENCE [LARGE SCALE GENOMIC DNA]</scope>
    <source>
        <strain evidence="1">Derp</strain>
    </source>
</reference>
<comment type="caution">
    <text evidence="1">The sequence shown here is derived from an EMBL/GenBank/DDBJ whole genome shotgun (WGS) entry which is preliminary data.</text>
</comment>
<name>A0ABQ8JM42_DERPT</name>
<proteinExistence type="predicted"/>